<keyword evidence="3" id="KW-0808">Transferase</keyword>
<dbReference type="Pfam" id="PF02782">
    <property type="entry name" value="FGGY_C"/>
    <property type="match status" value="1"/>
</dbReference>
<evidence type="ECO:0000256" key="7">
    <source>
        <dbReference type="ARBA" id="ARBA00023308"/>
    </source>
</evidence>
<reference evidence="11" key="1">
    <citation type="journal article" date="2019" name="Int. J. Syst. Evol. Microbiol.">
        <title>The Global Catalogue of Microorganisms (GCM) 10K type strain sequencing project: providing services to taxonomists for standard genome sequencing and annotation.</title>
        <authorList>
            <consortium name="The Broad Institute Genomics Platform"/>
            <consortium name="The Broad Institute Genome Sequencing Center for Infectious Disease"/>
            <person name="Wu L."/>
            <person name="Ma J."/>
        </authorList>
    </citation>
    <scope>NUCLEOTIDE SEQUENCE [LARGE SCALE GENOMIC DNA]</scope>
    <source>
        <strain evidence="11">JCM 17137</strain>
    </source>
</reference>
<dbReference type="PANTHER" id="PTHR43095">
    <property type="entry name" value="SUGAR KINASE"/>
    <property type="match status" value="1"/>
</dbReference>
<evidence type="ECO:0000256" key="6">
    <source>
        <dbReference type="ARBA" id="ARBA00022840"/>
    </source>
</evidence>
<name>A0ABP7FLH4_9ACTN</name>
<keyword evidence="4" id="KW-0547">Nucleotide-binding</keyword>
<comment type="similarity">
    <text evidence="1">Belongs to the FGGY kinase family.</text>
</comment>
<keyword evidence="6" id="KW-0067">ATP-binding</keyword>
<evidence type="ECO:0000256" key="4">
    <source>
        <dbReference type="ARBA" id="ARBA00022741"/>
    </source>
</evidence>
<evidence type="ECO:0000313" key="10">
    <source>
        <dbReference type="EMBL" id="GAA3740673.1"/>
    </source>
</evidence>
<proteinExistence type="inferred from homology"/>
<evidence type="ECO:0000259" key="9">
    <source>
        <dbReference type="Pfam" id="PF02782"/>
    </source>
</evidence>
<keyword evidence="5" id="KW-0418">Kinase</keyword>
<dbReference type="InterPro" id="IPR043129">
    <property type="entry name" value="ATPase_NBD"/>
</dbReference>
<evidence type="ECO:0000256" key="2">
    <source>
        <dbReference type="ARBA" id="ARBA00022629"/>
    </source>
</evidence>
<evidence type="ECO:0000256" key="5">
    <source>
        <dbReference type="ARBA" id="ARBA00022777"/>
    </source>
</evidence>
<sequence length="482" mass="50996">MPQTLTAVDLGASSGRVLVGRVGRDELRLTEVHRFANDPVRLPSGLHWNIAAIYQEILRGLAMAASHGPTSVGIDAWAVDYGLLDAGGALLGLPHHYRDDRTETVAATVVAEYGAAELYRANGLQFQPFNTMFQVAAARGSVALEGAATLLLIPDLLGYWLTGNVGAEVTNASTTGLLDVTTRQWSPQVAAAVGLNPDLLPALRRPGAVIGRPRPEVARATGLEHTSVTAVASHDTASAVAGVPAVDGEFGYVSCGTWSLAGLELPQPVTSEDARAANFTNELGVDGTTRFLRNIMGLWLLQESMRTWGLGSAELPGLLEEAAKAPPFVSLVDPSDPRFLPPGDMPDRIAAYCRETDQPVPADRAALVRCVLESLALGHRDALRRAAAIADRSVRTVHLVGGGARNALLCQWTADALGLPVVAGPVEATAVGNMLVQAQAHGVADDLAPLRRLVHETHNLCRYEPHGDRGAWDSAARRIGLE</sequence>
<feature type="domain" description="Carbohydrate kinase FGGY N-terminal" evidence="8">
    <location>
        <begin position="7"/>
        <end position="242"/>
    </location>
</feature>
<comment type="caution">
    <text evidence="10">The sequence shown here is derived from an EMBL/GenBank/DDBJ whole genome shotgun (WGS) entry which is preliminary data.</text>
</comment>
<keyword evidence="2" id="KW-0859">Xylose metabolism</keyword>
<dbReference type="SUPFAM" id="SSF53067">
    <property type="entry name" value="Actin-like ATPase domain"/>
    <property type="match status" value="2"/>
</dbReference>
<keyword evidence="2" id="KW-0119">Carbohydrate metabolism</keyword>
<protein>
    <submittedName>
        <fullName evidence="10">Rhamnulokinase family protein</fullName>
    </submittedName>
</protein>
<dbReference type="InterPro" id="IPR013449">
    <property type="entry name" value="Rhamnulokinase"/>
</dbReference>
<dbReference type="PANTHER" id="PTHR43095:SF5">
    <property type="entry name" value="XYLULOSE KINASE"/>
    <property type="match status" value="1"/>
</dbReference>
<feature type="domain" description="Carbohydrate kinase FGGY C-terminal" evidence="9">
    <location>
        <begin position="252"/>
        <end position="440"/>
    </location>
</feature>
<dbReference type="Gene3D" id="3.30.420.40">
    <property type="match status" value="2"/>
</dbReference>
<dbReference type="Pfam" id="PF00370">
    <property type="entry name" value="FGGY_N"/>
    <property type="match status" value="1"/>
</dbReference>
<gene>
    <name evidence="10" type="ORF">GCM10022402_20590</name>
</gene>
<dbReference type="InterPro" id="IPR018485">
    <property type="entry name" value="FGGY_C"/>
</dbReference>
<dbReference type="RefSeq" id="WP_344970157.1">
    <property type="nucleotide sequence ID" value="NZ_BAABDD010000007.1"/>
</dbReference>
<evidence type="ECO:0000256" key="3">
    <source>
        <dbReference type="ARBA" id="ARBA00022679"/>
    </source>
</evidence>
<dbReference type="Proteomes" id="UP001500908">
    <property type="component" value="Unassembled WGS sequence"/>
</dbReference>
<accession>A0ABP7FLH4</accession>
<evidence type="ECO:0000256" key="1">
    <source>
        <dbReference type="ARBA" id="ARBA00009156"/>
    </source>
</evidence>
<dbReference type="InterPro" id="IPR018484">
    <property type="entry name" value="FGGY_N"/>
</dbReference>
<dbReference type="EMBL" id="BAABDD010000007">
    <property type="protein sequence ID" value="GAA3740673.1"/>
    <property type="molecule type" value="Genomic_DNA"/>
</dbReference>
<dbReference type="InterPro" id="IPR050406">
    <property type="entry name" value="FGGY_Carb_Kinase"/>
</dbReference>
<dbReference type="CDD" id="cd07771">
    <property type="entry name" value="ASKHA_NBD_FGGY_RhaB-like"/>
    <property type="match status" value="1"/>
</dbReference>
<evidence type="ECO:0000259" key="8">
    <source>
        <dbReference type="Pfam" id="PF00370"/>
    </source>
</evidence>
<organism evidence="10 11">
    <name type="scientific">Salinactinospora qingdaonensis</name>
    <dbReference type="NCBI Taxonomy" id="702744"/>
    <lineage>
        <taxon>Bacteria</taxon>
        <taxon>Bacillati</taxon>
        <taxon>Actinomycetota</taxon>
        <taxon>Actinomycetes</taxon>
        <taxon>Streptosporangiales</taxon>
        <taxon>Nocardiopsidaceae</taxon>
        <taxon>Salinactinospora</taxon>
    </lineage>
</organism>
<evidence type="ECO:0000313" key="11">
    <source>
        <dbReference type="Proteomes" id="UP001500908"/>
    </source>
</evidence>
<keyword evidence="11" id="KW-1185">Reference proteome</keyword>
<keyword evidence="7" id="KW-0684">Rhamnose metabolism</keyword>